<dbReference type="InterPro" id="IPR010737">
    <property type="entry name" value="4-carb_acid_sugar_kinase_N"/>
</dbReference>
<dbReference type="AlphaFoldDB" id="D3EZ09"/>
<keyword evidence="3" id="KW-0547">Nucleotide-binding</keyword>
<keyword evidence="5" id="KW-0067">ATP-binding</keyword>
<dbReference type="Pfam" id="PF17042">
    <property type="entry name" value="NBD_C"/>
    <property type="match status" value="1"/>
</dbReference>
<sequence length="457" mass="46876">MLLVLDDDPTGSQTVAGVPLLLRFDDADVAWALDDGGDVVFALTNSRALPERDAVALTRSVTRSVASAALARGRDVRVLSRGDSTLRGHFPAEVDALVAGLGDVGHDPPDAILLCPAYPEAGRVTIDGVHLLRDGDGRLVPVAETEFARDPVFAYGESDLREWAARRCGISPSEVGHVALGEIRAGGAARVAELLRDARGGRVVALDAETRADLDVLAAGIVAAERAGRRFVYRTAPSFVAARAGRAPAPPLHTLPAADVAVRPGGGGLVVVGSHTDLTTRQLDAAVAAHGLTVVELSVAALVDPGLRAAELIRVAEAAQRALERGDVALATSREVVVGGSAAESAAVKGRIAAALVDAVVSIVSACVPRWVVAKGGITSHDVAAAALEAGRATVLGQLFPGQVSVWRLEDGPYEGLPYVVFPGNVGGVETLAAALARLGAGALESHSEVIGEPVDL</sequence>
<evidence type="ECO:0000256" key="6">
    <source>
        <dbReference type="ARBA" id="ARBA00023277"/>
    </source>
</evidence>
<dbReference type="InterPro" id="IPR037051">
    <property type="entry name" value="4-carb_acid_sugar_kinase_N_sf"/>
</dbReference>
<comment type="similarity">
    <text evidence="1">Belongs to the four-carbon acid sugar kinase family.</text>
</comment>
<dbReference type="HOGENOM" id="CLU_044742_0_0_11"/>
<dbReference type="OrthoDB" id="153193at2"/>
<keyword evidence="4" id="KW-0418">Kinase</keyword>
<evidence type="ECO:0000313" key="10">
    <source>
        <dbReference type="Proteomes" id="UP000008229"/>
    </source>
</evidence>
<evidence type="ECO:0000256" key="4">
    <source>
        <dbReference type="ARBA" id="ARBA00022777"/>
    </source>
</evidence>
<keyword evidence="6" id="KW-0119">Carbohydrate metabolism</keyword>
<feature type="domain" description="Four-carbon acid sugar kinase nucleotide binding" evidence="8">
    <location>
        <begin position="269"/>
        <end position="432"/>
    </location>
</feature>
<keyword evidence="2" id="KW-0808">Transferase</keyword>
<dbReference type="InterPro" id="IPR031475">
    <property type="entry name" value="NBD_C"/>
</dbReference>
<reference evidence="9 10" key="1">
    <citation type="journal article" date="2010" name="Stand. Genomic Sci.">
        <title>Complete genome sequence of Conexibacter woesei type strain (ID131577).</title>
        <authorList>
            <person name="Pukall R."/>
            <person name="Lapidus A."/>
            <person name="Glavina Del Rio T."/>
            <person name="Copeland A."/>
            <person name="Tice H."/>
            <person name="Cheng J.-F."/>
            <person name="Lucas S."/>
            <person name="Chen F."/>
            <person name="Nolan M."/>
            <person name="Bruce D."/>
            <person name="Goodwin L."/>
            <person name="Pitluck S."/>
            <person name="Mavromatis K."/>
            <person name="Ivanova N."/>
            <person name="Ovchinnikova G."/>
            <person name="Pati A."/>
            <person name="Chen A."/>
            <person name="Palaniappan K."/>
            <person name="Land M."/>
            <person name="Hauser L."/>
            <person name="Chang Y.-J."/>
            <person name="Jeffries C.D."/>
            <person name="Chain P."/>
            <person name="Meincke L."/>
            <person name="Sims D."/>
            <person name="Brettin T."/>
            <person name="Detter J.C."/>
            <person name="Rohde M."/>
            <person name="Goeker M."/>
            <person name="Bristow J."/>
            <person name="Eisen J.A."/>
            <person name="Markowitz V."/>
            <person name="Kyrpides N.C."/>
            <person name="Klenk H.-P."/>
            <person name="Hugenholtz P."/>
        </authorList>
    </citation>
    <scope>NUCLEOTIDE SEQUENCE [LARGE SCALE GENOMIC DNA]</scope>
    <source>
        <strain evidence="10">DSM 14684 / CIP 108061 / JCM 11494 / NBRC 100937 / ID131577</strain>
    </source>
</reference>
<evidence type="ECO:0000256" key="5">
    <source>
        <dbReference type="ARBA" id="ARBA00022840"/>
    </source>
</evidence>
<evidence type="ECO:0000259" key="7">
    <source>
        <dbReference type="Pfam" id="PF07005"/>
    </source>
</evidence>
<dbReference type="InterPro" id="IPR042213">
    <property type="entry name" value="NBD_C_sf"/>
</dbReference>
<dbReference type="STRING" id="469383.Cwoe_1455"/>
<accession>D3EZ09</accession>
<dbReference type="EMBL" id="CP001854">
    <property type="protein sequence ID" value="ADB49883.1"/>
    <property type="molecule type" value="Genomic_DNA"/>
</dbReference>
<protein>
    <submittedName>
        <fullName evidence="9">Type III effector Hrp-dependent outers</fullName>
    </submittedName>
</protein>
<dbReference type="Gene3D" id="3.40.980.20">
    <property type="entry name" value="Four-carbon acid sugar kinase, nucleotide binding domain"/>
    <property type="match status" value="1"/>
</dbReference>
<name>D3EZ09_CONWI</name>
<dbReference type="Gene3D" id="3.40.50.10840">
    <property type="entry name" value="Putative sugar-binding, N-terminal domain"/>
    <property type="match status" value="1"/>
</dbReference>
<dbReference type="GO" id="GO:0005524">
    <property type="term" value="F:ATP binding"/>
    <property type="evidence" value="ECO:0007669"/>
    <property type="project" value="UniProtKB-KW"/>
</dbReference>
<keyword evidence="10" id="KW-1185">Reference proteome</keyword>
<evidence type="ECO:0000259" key="8">
    <source>
        <dbReference type="Pfam" id="PF17042"/>
    </source>
</evidence>
<dbReference type="KEGG" id="cwo:Cwoe_1455"/>
<gene>
    <name evidence="9" type="ordered locus">Cwoe_1455</name>
</gene>
<dbReference type="SUPFAM" id="SSF142764">
    <property type="entry name" value="YgbK-like"/>
    <property type="match status" value="1"/>
</dbReference>
<dbReference type="eggNOG" id="COG3395">
    <property type="taxonomic scope" value="Bacteria"/>
</dbReference>
<evidence type="ECO:0000256" key="1">
    <source>
        <dbReference type="ARBA" id="ARBA00005715"/>
    </source>
</evidence>
<evidence type="ECO:0000256" key="2">
    <source>
        <dbReference type="ARBA" id="ARBA00022679"/>
    </source>
</evidence>
<evidence type="ECO:0000256" key="3">
    <source>
        <dbReference type="ARBA" id="ARBA00022741"/>
    </source>
</evidence>
<feature type="domain" description="Four-carbon acid sugar kinase N-terminal" evidence="7">
    <location>
        <begin position="2"/>
        <end position="242"/>
    </location>
</feature>
<dbReference type="RefSeq" id="WP_012932934.1">
    <property type="nucleotide sequence ID" value="NC_013739.1"/>
</dbReference>
<dbReference type="GO" id="GO:0016301">
    <property type="term" value="F:kinase activity"/>
    <property type="evidence" value="ECO:0007669"/>
    <property type="project" value="UniProtKB-KW"/>
</dbReference>
<proteinExistence type="inferred from homology"/>
<dbReference type="Pfam" id="PF07005">
    <property type="entry name" value="SBD_N"/>
    <property type="match status" value="1"/>
</dbReference>
<reference evidence="10" key="2">
    <citation type="submission" date="2010-01" db="EMBL/GenBank/DDBJ databases">
        <title>The complete genome of Conexibacter woesei DSM 14684.</title>
        <authorList>
            <consortium name="US DOE Joint Genome Institute (JGI-PGF)"/>
            <person name="Lucas S."/>
            <person name="Copeland A."/>
            <person name="Lapidus A."/>
            <person name="Glavina del Rio T."/>
            <person name="Dalin E."/>
            <person name="Tice H."/>
            <person name="Bruce D."/>
            <person name="Goodwin L."/>
            <person name="Pitluck S."/>
            <person name="Kyrpides N."/>
            <person name="Mavromatis K."/>
            <person name="Ivanova N."/>
            <person name="Mikhailova N."/>
            <person name="Chertkov O."/>
            <person name="Brettin T."/>
            <person name="Detter J.C."/>
            <person name="Han C."/>
            <person name="Larimer F."/>
            <person name="Land M."/>
            <person name="Hauser L."/>
            <person name="Markowitz V."/>
            <person name="Cheng J.-F."/>
            <person name="Hugenholtz P."/>
            <person name="Woyke T."/>
            <person name="Wu D."/>
            <person name="Pukall R."/>
            <person name="Steenblock K."/>
            <person name="Schneider S."/>
            <person name="Klenk H.-P."/>
            <person name="Eisen J.A."/>
        </authorList>
    </citation>
    <scope>NUCLEOTIDE SEQUENCE [LARGE SCALE GENOMIC DNA]</scope>
    <source>
        <strain evidence="10">DSM 14684 / CIP 108061 / JCM 11494 / NBRC 100937 / ID131577</strain>
    </source>
</reference>
<organism evidence="9 10">
    <name type="scientific">Conexibacter woesei (strain DSM 14684 / CCUG 47730 / CIP 108061 / JCM 11494 / NBRC 100937 / ID131577)</name>
    <dbReference type="NCBI Taxonomy" id="469383"/>
    <lineage>
        <taxon>Bacteria</taxon>
        <taxon>Bacillati</taxon>
        <taxon>Actinomycetota</taxon>
        <taxon>Thermoleophilia</taxon>
        <taxon>Solirubrobacterales</taxon>
        <taxon>Conexibacteraceae</taxon>
        <taxon>Conexibacter</taxon>
    </lineage>
</organism>
<evidence type="ECO:0000313" key="9">
    <source>
        <dbReference type="EMBL" id="ADB49883.1"/>
    </source>
</evidence>
<dbReference type="Proteomes" id="UP000008229">
    <property type="component" value="Chromosome"/>
</dbReference>